<dbReference type="EMBL" id="CABP01000069">
    <property type="protein sequence ID" value="CBI04514.1"/>
    <property type="molecule type" value="Genomic_DNA"/>
</dbReference>
<dbReference type="Gene3D" id="3.40.50.1000">
    <property type="entry name" value="HAD superfamily/HAD-like"/>
    <property type="match status" value="1"/>
</dbReference>
<evidence type="ECO:0000313" key="1">
    <source>
        <dbReference type="EMBL" id="CBI04514.1"/>
    </source>
</evidence>
<dbReference type="SUPFAM" id="SSF56784">
    <property type="entry name" value="HAD-like"/>
    <property type="match status" value="1"/>
</dbReference>
<accession>E6QBD8</accession>
<dbReference type="InterPro" id="IPR036412">
    <property type="entry name" value="HAD-like_sf"/>
</dbReference>
<dbReference type="AlphaFoldDB" id="E6QBD8"/>
<name>E6QBD8_9ZZZZ</name>
<sequence>MNASSVVALDVDGVLGDFETHWRECAEEVLCRSMPKVNEQHSMGLRYGLSNKEMDAVWRVFHEDRWADLPLYDHASELVLALEDLGCTVWAVTSIDVRHIEDRAKSLSGLIPAGRIVCVGHAAHASAKANVLRDMGAHAGCQPVAFLDDHPANINAAVGVVSLPVLLDRGYIGLEAPEYGVTVIDDPMDFPVLVESLLKRTGLAAGKGRAA</sequence>
<protein>
    <recommendedName>
        <fullName evidence="2">Phosphoglycolate phosphatase</fullName>
    </recommendedName>
</protein>
<comment type="caution">
    <text evidence="1">The sequence shown here is derived from an EMBL/GenBank/DDBJ whole genome shotgun (WGS) entry which is preliminary data.</text>
</comment>
<gene>
    <name evidence="1" type="ORF">CARN5_2028</name>
</gene>
<dbReference type="InterPro" id="IPR023214">
    <property type="entry name" value="HAD_sf"/>
</dbReference>
<reference evidence="1" key="1">
    <citation type="submission" date="2009-10" db="EMBL/GenBank/DDBJ databases">
        <title>Diversity of trophic interactions inside an arsenic-rich microbial ecosystem.</title>
        <authorList>
            <person name="Bertin P.N."/>
            <person name="Heinrich-Salmeron A."/>
            <person name="Pelletier E."/>
            <person name="Goulhen-Chollet F."/>
            <person name="Arsene-Ploetze F."/>
            <person name="Gallien S."/>
            <person name="Calteau A."/>
            <person name="Vallenet D."/>
            <person name="Casiot C."/>
            <person name="Chane-Woon-Ming B."/>
            <person name="Giloteaux L."/>
            <person name="Barakat M."/>
            <person name="Bonnefoy V."/>
            <person name="Bruneel O."/>
            <person name="Chandler M."/>
            <person name="Cleiss J."/>
            <person name="Duran R."/>
            <person name="Elbaz-Poulichet F."/>
            <person name="Fonknechten N."/>
            <person name="Lauga B."/>
            <person name="Mornico D."/>
            <person name="Ortet P."/>
            <person name="Schaeffer C."/>
            <person name="Siguier P."/>
            <person name="Alexander Thil Smith A."/>
            <person name="Van Dorsselaer A."/>
            <person name="Weissenbach J."/>
            <person name="Medigue C."/>
            <person name="Le Paslier D."/>
        </authorList>
    </citation>
    <scope>NUCLEOTIDE SEQUENCE</scope>
</reference>
<proteinExistence type="predicted"/>
<evidence type="ECO:0008006" key="2">
    <source>
        <dbReference type="Google" id="ProtNLM"/>
    </source>
</evidence>
<organism evidence="1">
    <name type="scientific">mine drainage metagenome</name>
    <dbReference type="NCBI Taxonomy" id="410659"/>
    <lineage>
        <taxon>unclassified sequences</taxon>
        <taxon>metagenomes</taxon>
        <taxon>ecological metagenomes</taxon>
    </lineage>
</organism>